<feature type="domain" description="Integral membrane bound transporter" evidence="8">
    <location>
        <begin position="360"/>
        <end position="482"/>
    </location>
</feature>
<evidence type="ECO:0000256" key="1">
    <source>
        <dbReference type="ARBA" id="ARBA00004651"/>
    </source>
</evidence>
<reference evidence="9 10" key="1">
    <citation type="submission" date="2019-11" db="EMBL/GenBank/DDBJ databases">
        <title>Complete Genome Sequence of Shewanella chilikensis Strain DC57, Isolated from Corroded Seal Rings at a floating production facility in Australia.</title>
        <authorList>
            <person name="Salgar-Chaparro S.J."/>
            <person name="Castillo-Villamizar G.A."/>
            <person name="Poehlein A."/>
            <person name="Daniel R."/>
            <person name="Machuca L."/>
        </authorList>
    </citation>
    <scope>NUCLEOTIDE SEQUENCE [LARGE SCALE GENOMIC DNA]</scope>
    <source>
        <strain evidence="9 10">DC57</strain>
    </source>
</reference>
<dbReference type="GO" id="GO:0005886">
    <property type="term" value="C:plasma membrane"/>
    <property type="evidence" value="ECO:0007669"/>
    <property type="project" value="UniProtKB-SubCell"/>
</dbReference>
<dbReference type="PANTHER" id="PTHR30509">
    <property type="entry name" value="P-HYDROXYBENZOIC ACID EFFLUX PUMP SUBUNIT-RELATED"/>
    <property type="match status" value="1"/>
</dbReference>
<feature type="transmembrane region" description="Helical" evidence="7">
    <location>
        <begin position="396"/>
        <end position="413"/>
    </location>
</feature>
<feature type="transmembrane region" description="Helical" evidence="7">
    <location>
        <begin position="371"/>
        <end position="389"/>
    </location>
</feature>
<evidence type="ECO:0000256" key="3">
    <source>
        <dbReference type="ARBA" id="ARBA00022692"/>
    </source>
</evidence>
<evidence type="ECO:0000256" key="2">
    <source>
        <dbReference type="ARBA" id="ARBA00022475"/>
    </source>
</evidence>
<keyword evidence="2" id="KW-1003">Cell membrane</keyword>
<keyword evidence="3 7" id="KW-0812">Transmembrane</keyword>
<name>A0A6G7LX45_9GAMM</name>
<dbReference type="RefSeq" id="WP_165565832.1">
    <property type="nucleotide sequence ID" value="NZ_CP045857.1"/>
</dbReference>
<evidence type="ECO:0000256" key="7">
    <source>
        <dbReference type="SAM" id="Phobius"/>
    </source>
</evidence>
<feature type="transmembrane region" description="Helical" evidence="7">
    <location>
        <begin position="419"/>
        <end position="436"/>
    </location>
</feature>
<feature type="transmembrane region" description="Helical" evidence="7">
    <location>
        <begin position="443"/>
        <end position="460"/>
    </location>
</feature>
<evidence type="ECO:0000259" key="8">
    <source>
        <dbReference type="Pfam" id="PF13515"/>
    </source>
</evidence>
<feature type="transmembrane region" description="Helical" evidence="7">
    <location>
        <begin position="30"/>
        <end position="57"/>
    </location>
</feature>
<dbReference type="AlphaFoldDB" id="A0A6G7LX45"/>
<proteinExistence type="inferred from homology"/>
<dbReference type="KEGG" id="schk:GII14_20585"/>
<accession>A0A6G7LX45</accession>
<dbReference type="Proteomes" id="UP000502117">
    <property type="component" value="Chromosome"/>
</dbReference>
<dbReference type="InterPro" id="IPR049453">
    <property type="entry name" value="Memb_transporter_dom"/>
</dbReference>
<feature type="transmembrane region" description="Helical" evidence="7">
    <location>
        <begin position="93"/>
        <end position="109"/>
    </location>
</feature>
<evidence type="ECO:0000256" key="5">
    <source>
        <dbReference type="ARBA" id="ARBA00023136"/>
    </source>
</evidence>
<dbReference type="EMBL" id="CP045857">
    <property type="protein sequence ID" value="QIJ06331.1"/>
    <property type="molecule type" value="Genomic_DNA"/>
</dbReference>
<evidence type="ECO:0000256" key="6">
    <source>
        <dbReference type="ARBA" id="ARBA00043993"/>
    </source>
</evidence>
<keyword evidence="5 7" id="KW-0472">Membrane</keyword>
<comment type="similarity">
    <text evidence="6">Belongs to the YccS/YhfK family.</text>
</comment>
<organism evidence="9 10">
    <name type="scientific">Shewanella chilikensis</name>
    <dbReference type="NCBI Taxonomy" id="558541"/>
    <lineage>
        <taxon>Bacteria</taxon>
        <taxon>Pseudomonadati</taxon>
        <taxon>Pseudomonadota</taxon>
        <taxon>Gammaproteobacteria</taxon>
        <taxon>Alteromonadales</taxon>
        <taxon>Shewanellaceae</taxon>
        <taxon>Shewanella</taxon>
    </lineage>
</organism>
<sequence length="659" mass="73911">MNLSNLFQRLLQWLPDRADLPEGLRIGLPMMAGLLLFSFLGDSASGVNALICAWLVGVQGRNLAYPKRAGLLSKSALLCCISSALALLSLIHPWLGISVLGAIGLLYGLSSNQRKYIQLLTYNAGFCLICGLHLLESGTDWKMLLLSSLFGSWLAVISAVIAGPWMAIRQGEQLLASVQRKFGFWCNILSHSDAANVGQRLALREQLDDAIAVLAHWLLEMPDKAEVQHIAWQLESNLILIETLESIGRLQQSPSSNPALKQYLANFASELKTHREQGTEPTPLPLGDKPQPLLLDAANRLALALDPQRPLAADWRERLGLIWPSDGQSVRSQWRKALVKHSREWHHGLRILFTLLCCQAVVELLQLPQGYWVTLTAYIVLMVAPLGQLQARIWSRFYGTVLGSVLALGLIWYLGAGSWLLPATCLSAFLAFATFYKARYEIHVFWLTMLMVFAITLLLPSDPYIAFYRALDTFTGALMAFLAMHLFIPSWTRRWLDSYVCHFIELERAWLASINKGKADNALRWQSHAALRQLGQEVGFLKLEPNTGQRELQDWQSFLWLGLTLHCTLVLVARQQQKPPLHQAEAQLAAWPQLFRQRFLATEMHQSESGPVPDSTDEPAQLSARQAEAIPAWVMQDIAHLYAWLDWQRPYALGGNTHG</sequence>
<evidence type="ECO:0000313" key="10">
    <source>
        <dbReference type="Proteomes" id="UP000502117"/>
    </source>
</evidence>
<feature type="transmembrane region" description="Helical" evidence="7">
    <location>
        <begin position="141"/>
        <end position="162"/>
    </location>
</feature>
<dbReference type="Pfam" id="PF13515">
    <property type="entry name" value="FUSC_2"/>
    <property type="match status" value="1"/>
</dbReference>
<keyword evidence="4 7" id="KW-1133">Transmembrane helix</keyword>
<protein>
    <recommendedName>
        <fullName evidence="8">Integral membrane bound transporter domain-containing protein</fullName>
    </recommendedName>
</protein>
<feature type="transmembrane region" description="Helical" evidence="7">
    <location>
        <begin position="116"/>
        <end position="135"/>
    </location>
</feature>
<evidence type="ECO:0000313" key="9">
    <source>
        <dbReference type="EMBL" id="QIJ06331.1"/>
    </source>
</evidence>
<dbReference type="PANTHER" id="PTHR30509:SF9">
    <property type="entry name" value="MULTIDRUG RESISTANCE PROTEIN MDTO"/>
    <property type="match status" value="1"/>
</dbReference>
<feature type="transmembrane region" description="Helical" evidence="7">
    <location>
        <begin position="466"/>
        <end position="488"/>
    </location>
</feature>
<evidence type="ECO:0000256" key="4">
    <source>
        <dbReference type="ARBA" id="ARBA00022989"/>
    </source>
</evidence>
<comment type="subcellular location">
    <subcellularLocation>
        <location evidence="1">Cell membrane</location>
        <topology evidence="1">Multi-pass membrane protein</topology>
    </subcellularLocation>
</comment>
<gene>
    <name evidence="9" type="ORF">GII14_20585</name>
</gene>